<evidence type="ECO:0000256" key="5">
    <source>
        <dbReference type="ARBA" id="ARBA00023136"/>
    </source>
</evidence>
<feature type="transmembrane region" description="Helical" evidence="9">
    <location>
        <begin position="70"/>
        <end position="90"/>
    </location>
</feature>
<evidence type="ECO:0000256" key="7">
    <source>
        <dbReference type="ARBA" id="ARBA00023224"/>
    </source>
</evidence>
<dbReference type="Gene3D" id="1.20.1070.10">
    <property type="entry name" value="Rhodopsin 7-helix transmembrane proteins"/>
    <property type="match status" value="1"/>
</dbReference>
<feature type="transmembrane region" description="Helical" evidence="9">
    <location>
        <begin position="279"/>
        <end position="299"/>
    </location>
</feature>
<keyword evidence="3 9" id="KW-1133">Transmembrane helix</keyword>
<keyword evidence="11" id="KW-1185">Reference proteome</keyword>
<protein>
    <submittedName>
        <fullName evidence="12">G_PROTEIN_RECEP_F1_2 domain-containing protein</fullName>
    </submittedName>
</protein>
<evidence type="ECO:0000313" key="12">
    <source>
        <dbReference type="WBParaSite" id="Hba_15850"/>
    </source>
</evidence>
<evidence type="ECO:0000313" key="11">
    <source>
        <dbReference type="Proteomes" id="UP000095283"/>
    </source>
</evidence>
<feature type="transmembrane region" description="Helical" evidence="9">
    <location>
        <begin position="202"/>
        <end position="230"/>
    </location>
</feature>
<evidence type="ECO:0000256" key="6">
    <source>
        <dbReference type="ARBA" id="ARBA00023170"/>
    </source>
</evidence>
<keyword evidence="4 8" id="KW-0297">G-protein coupled receptor</keyword>
<dbReference type="PROSITE" id="PS50262">
    <property type="entry name" value="G_PROTEIN_RECEP_F1_2"/>
    <property type="match status" value="1"/>
</dbReference>
<accession>A0A1I7XEG0</accession>
<evidence type="ECO:0000256" key="9">
    <source>
        <dbReference type="SAM" id="Phobius"/>
    </source>
</evidence>
<feature type="transmembrane region" description="Helical" evidence="9">
    <location>
        <begin position="251"/>
        <end position="273"/>
    </location>
</feature>
<evidence type="ECO:0000259" key="10">
    <source>
        <dbReference type="PROSITE" id="PS50262"/>
    </source>
</evidence>
<proteinExistence type="inferred from homology"/>
<evidence type="ECO:0000256" key="4">
    <source>
        <dbReference type="ARBA" id="ARBA00023040"/>
    </source>
</evidence>
<comment type="subcellular location">
    <subcellularLocation>
        <location evidence="1">Membrane</location>
        <topology evidence="1">Multi-pass membrane protein</topology>
    </subcellularLocation>
</comment>
<dbReference type="Proteomes" id="UP000095283">
    <property type="component" value="Unplaced"/>
</dbReference>
<name>A0A1I7XEG0_HETBA</name>
<keyword evidence="7 8" id="KW-0807">Transducer</keyword>
<dbReference type="PANTHER" id="PTHR24235:SF29">
    <property type="entry name" value="GH23382P"/>
    <property type="match status" value="1"/>
</dbReference>
<evidence type="ECO:0000256" key="3">
    <source>
        <dbReference type="ARBA" id="ARBA00022989"/>
    </source>
</evidence>
<reference evidence="12" key="1">
    <citation type="submission" date="2016-11" db="UniProtKB">
        <authorList>
            <consortium name="WormBaseParasite"/>
        </authorList>
    </citation>
    <scope>IDENTIFICATION</scope>
</reference>
<dbReference type="GO" id="GO:0008188">
    <property type="term" value="F:neuropeptide receptor activity"/>
    <property type="evidence" value="ECO:0007669"/>
    <property type="project" value="TreeGrafter"/>
</dbReference>
<dbReference type="InterPro" id="IPR017452">
    <property type="entry name" value="GPCR_Rhodpsn_7TM"/>
</dbReference>
<dbReference type="PRINTS" id="PR00237">
    <property type="entry name" value="GPCRRHODOPSN"/>
</dbReference>
<dbReference type="PANTHER" id="PTHR24235">
    <property type="entry name" value="NEUROPEPTIDE Y RECEPTOR"/>
    <property type="match status" value="1"/>
</dbReference>
<dbReference type="GO" id="GO:0042923">
    <property type="term" value="F:neuropeptide binding"/>
    <property type="evidence" value="ECO:0007669"/>
    <property type="project" value="TreeGrafter"/>
</dbReference>
<keyword evidence="2 8" id="KW-0812">Transmembrane</keyword>
<dbReference type="WBParaSite" id="Hba_15850">
    <property type="protein sequence ID" value="Hba_15850"/>
    <property type="gene ID" value="Hba_15850"/>
</dbReference>
<evidence type="ECO:0000256" key="8">
    <source>
        <dbReference type="RuleBase" id="RU000688"/>
    </source>
</evidence>
<keyword evidence="6 8" id="KW-0675">Receptor</keyword>
<dbReference type="PROSITE" id="PS00237">
    <property type="entry name" value="G_PROTEIN_RECEP_F1_1"/>
    <property type="match status" value="1"/>
</dbReference>
<sequence>MLGNNSEDYQELEQIFTFENNQPDHTDLTEYRVFAAFIYSTLAVGGLIVNMIFCCVIWRTDKLHTVTHMLMTNLAVCNILFLMFHPPYFLTTFILESNWKFGTVICKASFSVGYVTVTGSFYFMCLVAIDRWLAIFYRRLRLDRRRCIYLTSGAWLLSVVVASPYIYKSQVLDMNSNFNFGDSLKTEMTRCGAKSTTWDDTALILTIIVQYVVPLAIMVPAYGHLSYFLWKRPPVGIQSKERAKKAYTRRRRLTITLIAIVAILVRFVTITYWDWLTVLIFLAALTWKKIFLAFMYFMLVSSVFCGHPPSLPSAGVISSLYRYLHDCPYRSSTTHEILNKLDFFCLFQSRALSYGLCKGYI</sequence>
<feature type="transmembrane region" description="Helical" evidence="9">
    <location>
        <begin position="33"/>
        <end position="58"/>
    </location>
</feature>
<dbReference type="CDD" id="cd00637">
    <property type="entry name" value="7tm_classA_rhodopsin-like"/>
    <property type="match status" value="1"/>
</dbReference>
<organism evidence="11 12">
    <name type="scientific">Heterorhabditis bacteriophora</name>
    <name type="common">Entomopathogenic nematode worm</name>
    <dbReference type="NCBI Taxonomy" id="37862"/>
    <lineage>
        <taxon>Eukaryota</taxon>
        <taxon>Metazoa</taxon>
        <taxon>Ecdysozoa</taxon>
        <taxon>Nematoda</taxon>
        <taxon>Chromadorea</taxon>
        <taxon>Rhabditida</taxon>
        <taxon>Rhabditina</taxon>
        <taxon>Rhabditomorpha</taxon>
        <taxon>Strongyloidea</taxon>
        <taxon>Heterorhabditidae</taxon>
        <taxon>Heterorhabditis</taxon>
    </lineage>
</organism>
<feature type="transmembrane region" description="Helical" evidence="9">
    <location>
        <begin position="110"/>
        <end position="135"/>
    </location>
</feature>
<evidence type="ECO:0000256" key="2">
    <source>
        <dbReference type="ARBA" id="ARBA00022692"/>
    </source>
</evidence>
<dbReference type="GO" id="GO:0043005">
    <property type="term" value="C:neuron projection"/>
    <property type="evidence" value="ECO:0007669"/>
    <property type="project" value="TreeGrafter"/>
</dbReference>
<comment type="similarity">
    <text evidence="8">Belongs to the G-protein coupled receptor 1 family.</text>
</comment>
<feature type="transmembrane region" description="Helical" evidence="9">
    <location>
        <begin position="147"/>
        <end position="167"/>
    </location>
</feature>
<dbReference type="SUPFAM" id="SSF81321">
    <property type="entry name" value="Family A G protein-coupled receptor-like"/>
    <property type="match status" value="1"/>
</dbReference>
<dbReference type="AlphaFoldDB" id="A0A1I7XEG0"/>
<keyword evidence="5 9" id="KW-0472">Membrane</keyword>
<evidence type="ECO:0000256" key="1">
    <source>
        <dbReference type="ARBA" id="ARBA00004141"/>
    </source>
</evidence>
<dbReference type="GO" id="GO:0005886">
    <property type="term" value="C:plasma membrane"/>
    <property type="evidence" value="ECO:0007669"/>
    <property type="project" value="TreeGrafter"/>
</dbReference>
<dbReference type="Pfam" id="PF00001">
    <property type="entry name" value="7tm_1"/>
    <property type="match status" value="1"/>
</dbReference>
<feature type="domain" description="G-protein coupled receptors family 1 profile" evidence="10">
    <location>
        <begin position="49"/>
        <end position="265"/>
    </location>
</feature>
<dbReference type="InterPro" id="IPR000276">
    <property type="entry name" value="GPCR_Rhodpsn"/>
</dbReference>